<feature type="compositionally biased region" description="Low complexity" evidence="1">
    <location>
        <begin position="68"/>
        <end position="80"/>
    </location>
</feature>
<dbReference type="Proteomes" id="UP000887574">
    <property type="component" value="Unplaced"/>
</dbReference>
<evidence type="ECO:0000313" key="2">
    <source>
        <dbReference type="Proteomes" id="UP000887574"/>
    </source>
</evidence>
<accession>A0A915DK61</accession>
<reference evidence="3" key="1">
    <citation type="submission" date="2022-11" db="UniProtKB">
        <authorList>
            <consortium name="WormBaseParasite"/>
        </authorList>
    </citation>
    <scope>IDENTIFICATION</scope>
</reference>
<organism evidence="2 3">
    <name type="scientific">Ditylenchus dipsaci</name>
    <dbReference type="NCBI Taxonomy" id="166011"/>
    <lineage>
        <taxon>Eukaryota</taxon>
        <taxon>Metazoa</taxon>
        <taxon>Ecdysozoa</taxon>
        <taxon>Nematoda</taxon>
        <taxon>Chromadorea</taxon>
        <taxon>Rhabditida</taxon>
        <taxon>Tylenchina</taxon>
        <taxon>Tylenchomorpha</taxon>
        <taxon>Sphaerularioidea</taxon>
        <taxon>Anguinidae</taxon>
        <taxon>Anguininae</taxon>
        <taxon>Ditylenchus</taxon>
    </lineage>
</organism>
<dbReference type="AlphaFoldDB" id="A0A915DK61"/>
<protein>
    <submittedName>
        <fullName evidence="3">Uncharacterized protein</fullName>
    </submittedName>
</protein>
<name>A0A915DK61_9BILA</name>
<evidence type="ECO:0000313" key="3">
    <source>
        <dbReference type="WBParaSite" id="jg20850"/>
    </source>
</evidence>
<sequence>MPLLQRHTHPFYSPVVTVVPKERCASSLSNSMRHFFQCSSPSQGKLQELLVTTIRHEEQEEEEDSSHSSRQFSRASSSQSLMDDGAGSQDEAECNSLNQSDIVFDV</sequence>
<dbReference type="WBParaSite" id="jg20850">
    <property type="protein sequence ID" value="jg20850"/>
    <property type="gene ID" value="jg20850"/>
</dbReference>
<keyword evidence="2" id="KW-1185">Reference proteome</keyword>
<feature type="region of interest" description="Disordered" evidence="1">
    <location>
        <begin position="56"/>
        <end position="106"/>
    </location>
</feature>
<feature type="compositionally biased region" description="Polar residues" evidence="1">
    <location>
        <begin position="95"/>
        <end position="106"/>
    </location>
</feature>
<proteinExistence type="predicted"/>
<evidence type="ECO:0000256" key="1">
    <source>
        <dbReference type="SAM" id="MobiDB-lite"/>
    </source>
</evidence>